<dbReference type="SUPFAM" id="SSF90229">
    <property type="entry name" value="CCCH zinc finger"/>
    <property type="match status" value="1"/>
</dbReference>
<accession>A0AAQ3RKP2</accession>
<dbReference type="InterPro" id="IPR000467">
    <property type="entry name" value="G_patch_dom"/>
</dbReference>
<dbReference type="PANTHER" id="PTHR47650:SF2">
    <property type="entry name" value="ZINC FINGER CCCH DOMAIN-CONTAINING PROTEIN 22"/>
    <property type="match status" value="1"/>
</dbReference>
<dbReference type="InterPro" id="IPR041367">
    <property type="entry name" value="Znf-CCCH_4"/>
</dbReference>
<evidence type="ECO:0000256" key="4">
    <source>
        <dbReference type="PROSITE-ProRule" id="PRU00723"/>
    </source>
</evidence>
<feature type="region of interest" description="Disordered" evidence="6">
    <location>
        <begin position="464"/>
        <end position="484"/>
    </location>
</feature>
<evidence type="ECO:0008006" key="11">
    <source>
        <dbReference type="Google" id="ProtNLM"/>
    </source>
</evidence>
<evidence type="ECO:0000256" key="5">
    <source>
        <dbReference type="SAM" id="Coils"/>
    </source>
</evidence>
<feature type="domain" description="G-patch" evidence="8">
    <location>
        <begin position="359"/>
        <end position="405"/>
    </location>
</feature>
<evidence type="ECO:0000256" key="6">
    <source>
        <dbReference type="SAM" id="MobiDB-lite"/>
    </source>
</evidence>
<dbReference type="Proteomes" id="UP001374535">
    <property type="component" value="Chromosome 10"/>
</dbReference>
<gene>
    <name evidence="9" type="ORF">V8G54_034333</name>
</gene>
<dbReference type="InterPro" id="IPR000571">
    <property type="entry name" value="Znf_CCCH"/>
</dbReference>
<reference evidence="9 10" key="1">
    <citation type="journal article" date="2023" name="Life. Sci Alliance">
        <title>Evolutionary insights into 3D genome organization and epigenetic landscape of Vigna mungo.</title>
        <authorList>
            <person name="Junaid A."/>
            <person name="Singh B."/>
            <person name="Bhatia S."/>
        </authorList>
    </citation>
    <scope>NUCLEOTIDE SEQUENCE [LARGE SCALE GENOMIC DNA]</scope>
    <source>
        <strain evidence="9">Urdbean</strain>
    </source>
</reference>
<dbReference type="PANTHER" id="PTHR47650">
    <property type="entry name" value="ZINC FINGER CCCH DOMAIN-CONTAINING PROTEIN 22"/>
    <property type="match status" value="1"/>
</dbReference>
<keyword evidence="2 4" id="KW-0863">Zinc-finger</keyword>
<dbReference type="SMART" id="SM00356">
    <property type="entry name" value="ZnF_C3H1"/>
    <property type="match status" value="1"/>
</dbReference>
<evidence type="ECO:0000313" key="10">
    <source>
        <dbReference type="Proteomes" id="UP001374535"/>
    </source>
</evidence>
<feature type="compositionally biased region" description="Basic and acidic residues" evidence="6">
    <location>
        <begin position="432"/>
        <end position="441"/>
    </location>
</feature>
<proteinExistence type="predicted"/>
<dbReference type="PROSITE" id="PS50174">
    <property type="entry name" value="G_PATCH"/>
    <property type="match status" value="1"/>
</dbReference>
<feature type="domain" description="C3H1-type" evidence="7">
    <location>
        <begin position="205"/>
        <end position="232"/>
    </location>
</feature>
<dbReference type="EMBL" id="CP144691">
    <property type="protein sequence ID" value="WVY95245.1"/>
    <property type="molecule type" value="Genomic_DNA"/>
</dbReference>
<feature type="compositionally biased region" description="Basic residues" evidence="6">
    <location>
        <begin position="418"/>
        <end position="431"/>
    </location>
</feature>
<evidence type="ECO:0000259" key="7">
    <source>
        <dbReference type="PROSITE" id="PS50103"/>
    </source>
</evidence>
<dbReference type="AlphaFoldDB" id="A0AAQ3RKP2"/>
<name>A0AAQ3RKP2_VIGMU</name>
<dbReference type="GO" id="GO:0003676">
    <property type="term" value="F:nucleic acid binding"/>
    <property type="evidence" value="ECO:0007669"/>
    <property type="project" value="InterPro"/>
</dbReference>
<feature type="zinc finger region" description="C3H1-type" evidence="4">
    <location>
        <begin position="205"/>
        <end position="232"/>
    </location>
</feature>
<dbReference type="Pfam" id="PF01585">
    <property type="entry name" value="G-patch"/>
    <property type="match status" value="1"/>
</dbReference>
<keyword evidence="1 4" id="KW-0479">Metal-binding</keyword>
<evidence type="ECO:0000313" key="9">
    <source>
        <dbReference type="EMBL" id="WVY95245.1"/>
    </source>
</evidence>
<evidence type="ECO:0000256" key="1">
    <source>
        <dbReference type="ARBA" id="ARBA00022723"/>
    </source>
</evidence>
<keyword evidence="10" id="KW-1185">Reference proteome</keyword>
<keyword evidence="3 4" id="KW-0862">Zinc</keyword>
<evidence type="ECO:0000259" key="8">
    <source>
        <dbReference type="PROSITE" id="PS50174"/>
    </source>
</evidence>
<feature type="region of interest" description="Disordered" evidence="6">
    <location>
        <begin position="301"/>
        <end position="341"/>
    </location>
</feature>
<protein>
    <recommendedName>
        <fullName evidence="11">Zinc finger CCCH domain-containing protein 18</fullName>
    </recommendedName>
</protein>
<feature type="compositionally biased region" description="Basic and acidic residues" evidence="6">
    <location>
        <begin position="403"/>
        <end position="417"/>
    </location>
</feature>
<feature type="region of interest" description="Disordered" evidence="6">
    <location>
        <begin position="403"/>
        <end position="447"/>
    </location>
</feature>
<dbReference type="Gene3D" id="2.30.30.1190">
    <property type="match status" value="1"/>
</dbReference>
<dbReference type="Pfam" id="PF18044">
    <property type="entry name" value="zf-CCCH_4"/>
    <property type="match status" value="1"/>
</dbReference>
<dbReference type="SMART" id="SM00443">
    <property type="entry name" value="G_patch"/>
    <property type="match status" value="1"/>
</dbReference>
<feature type="coiled-coil region" evidence="5">
    <location>
        <begin position="489"/>
        <end position="540"/>
    </location>
</feature>
<dbReference type="GO" id="GO:0008270">
    <property type="term" value="F:zinc ion binding"/>
    <property type="evidence" value="ECO:0007669"/>
    <property type="project" value="UniProtKB-KW"/>
</dbReference>
<dbReference type="InterPro" id="IPR036855">
    <property type="entry name" value="Znf_CCCH_sf"/>
</dbReference>
<evidence type="ECO:0000256" key="3">
    <source>
        <dbReference type="ARBA" id="ARBA00022833"/>
    </source>
</evidence>
<dbReference type="PROSITE" id="PS50103">
    <property type="entry name" value="ZF_C3H1"/>
    <property type="match status" value="1"/>
</dbReference>
<sequence length="560" mass="62787">MHLGVAMGSEEERVLENQLELQLQEQRDSLSAIDQALLSDPTNPELLAVDGCLLLLKIESFCEQVGMKWGYFYWFVEIGIVVGKKGGMLKLLNICRLVTPKISMAVVHEELVQAIKDAEEGLFHLKRARLLQEADAVLHNTNIFAEEEKVELLDPRDVEPEPLEGKSHSVGSKCRFRHIDGRWYNGQVVQLDNSVAKVSFLTPTSENMLMCKFFLQQRCRFGSNCRLSHGVDVHLSALKKFVPTIWKQSLVGSSIWAVSTANSGTWREAELESWDEKAGVGQVVFRDDGSTVKLGAEQMALSEHAEVSDSESDSSIQQSESSDYEEDEESQGLGFLESTNLQRGVQTETATFATWENHTRGIASKMMANMGYREGMGLGVTGQGMLDPIPVKMLPPKQSLDHALESHRREENEDKELKKKRSRGGKRKREKKFAEANRAAKEEEESTSDVFALINNQLAMHSEAFGGGSTKKQHSKGSEEGKKVDRRALVAYEEEVKDLKMKVEKLEQIVNVNKKEKAVYEAAMRKLNETRKALADAEAVHASASNAVVSKEKEKRWLKF</sequence>
<organism evidence="9 10">
    <name type="scientific">Vigna mungo</name>
    <name type="common">Black gram</name>
    <name type="synonym">Phaseolus mungo</name>
    <dbReference type="NCBI Taxonomy" id="3915"/>
    <lineage>
        <taxon>Eukaryota</taxon>
        <taxon>Viridiplantae</taxon>
        <taxon>Streptophyta</taxon>
        <taxon>Embryophyta</taxon>
        <taxon>Tracheophyta</taxon>
        <taxon>Spermatophyta</taxon>
        <taxon>Magnoliopsida</taxon>
        <taxon>eudicotyledons</taxon>
        <taxon>Gunneridae</taxon>
        <taxon>Pentapetalae</taxon>
        <taxon>rosids</taxon>
        <taxon>fabids</taxon>
        <taxon>Fabales</taxon>
        <taxon>Fabaceae</taxon>
        <taxon>Papilionoideae</taxon>
        <taxon>50 kb inversion clade</taxon>
        <taxon>NPAAA clade</taxon>
        <taxon>indigoferoid/millettioid clade</taxon>
        <taxon>Phaseoleae</taxon>
        <taxon>Vigna</taxon>
    </lineage>
</organism>
<keyword evidence="5" id="KW-0175">Coiled coil</keyword>
<evidence type="ECO:0000256" key="2">
    <source>
        <dbReference type="ARBA" id="ARBA00022771"/>
    </source>
</evidence>